<gene>
    <name evidence="1" type="ORF">EBB79_03940</name>
</gene>
<accession>A0A3T0MZD7</accession>
<keyword evidence="2" id="KW-1185">Reference proteome</keyword>
<protein>
    <submittedName>
        <fullName evidence="1">Uncharacterized protein</fullName>
    </submittedName>
</protein>
<evidence type="ECO:0000313" key="1">
    <source>
        <dbReference type="EMBL" id="AZV77124.1"/>
    </source>
</evidence>
<name>A0A3T0MZD7_9RHOB</name>
<sequence length="90" mass="10207">MTGDLRLALKSDAFREFCSANSNLLSEFNTSGLKDVTKFIEVRETTIRNLVYRLKSEGFANEHIKLCALRLTVENGIRIPQESVAYPELL</sequence>
<reference evidence="1 2" key="1">
    <citation type="submission" date="2018-10" db="EMBL/GenBank/DDBJ databases">
        <title>Parasedimentitalea marina sp. nov., a psychrophilic bacterium isolated from deep seawater of the New Britain Trench.</title>
        <authorList>
            <person name="Cao J."/>
        </authorList>
    </citation>
    <scope>NUCLEOTIDE SEQUENCE [LARGE SCALE GENOMIC DNA]</scope>
    <source>
        <strain evidence="1 2">W43</strain>
    </source>
</reference>
<organism evidence="1 2">
    <name type="scientific">Parasedimentitalea marina</name>
    <dbReference type="NCBI Taxonomy" id="2483033"/>
    <lineage>
        <taxon>Bacteria</taxon>
        <taxon>Pseudomonadati</taxon>
        <taxon>Pseudomonadota</taxon>
        <taxon>Alphaproteobacteria</taxon>
        <taxon>Rhodobacterales</taxon>
        <taxon>Paracoccaceae</taxon>
        <taxon>Parasedimentitalea</taxon>
    </lineage>
</organism>
<dbReference type="EMBL" id="CP033219">
    <property type="protein sequence ID" value="AZV77124.1"/>
    <property type="molecule type" value="Genomic_DNA"/>
</dbReference>
<evidence type="ECO:0000313" key="2">
    <source>
        <dbReference type="Proteomes" id="UP000283063"/>
    </source>
</evidence>
<dbReference type="AlphaFoldDB" id="A0A3T0MZD7"/>
<proteinExistence type="predicted"/>
<dbReference type="Proteomes" id="UP000283063">
    <property type="component" value="Chromosome"/>
</dbReference>
<dbReference type="KEGG" id="sedi:EBB79_03940"/>